<sequence>MMSSTVSSSYSSNSIDDHQQNLVSAIENLSLSSSSTTATSSSAIQVGNNIDLITEILLCLPIISLIVFKSVSKQWLCLITDPSFAINHIRRHPISKISGLFFEKLSPDFEILYDFILLDGSRVEEEVIYSTNTAVVAEGGSGALFKTLNFAESEQVITHTENGVQIIENGVRIVQSCNGLLCCIKETEVINDDNAPRVYSTQTYIYNPTTRQCKILPPSPFRDVVGEDCCFKVSSISLAFDPIKSPDHYQVICIWRDIVKDWDFEWYDDEYLHNHFIDIYSSKTNSWKKVSSSSVNPFYALPNSFTKSGVYWNGSLHWIATADNTTTESSMYFDIVQELVKPFPFPTTSDHTVSHAVYIGECGGHLYLIEVLASCYTSYNIFKLETDYSGWKLIYKLDVERFINAYPGFDSYAVDRTLMLFRMVLVLEEDEEDSLSKLVVLVDGRRVISYDLKKLSITEIHTFTEYNVHASARIGGLWGSLHHYIESLACV</sequence>
<keyword evidence="3" id="KW-1185">Reference proteome</keyword>
<dbReference type="InterPro" id="IPR006527">
    <property type="entry name" value="F-box-assoc_dom_typ1"/>
</dbReference>
<dbReference type="Pfam" id="PF07734">
    <property type="entry name" value="FBA_1"/>
    <property type="match status" value="1"/>
</dbReference>
<name>A0AAD4XIL1_9MAGN</name>
<gene>
    <name evidence="2" type="ORF">MKW98_005631</name>
</gene>
<evidence type="ECO:0000259" key="1">
    <source>
        <dbReference type="SMART" id="SM00256"/>
    </source>
</evidence>
<dbReference type="SUPFAM" id="SSF81383">
    <property type="entry name" value="F-box domain"/>
    <property type="match status" value="1"/>
</dbReference>
<organism evidence="2 3">
    <name type="scientific">Papaver atlanticum</name>
    <dbReference type="NCBI Taxonomy" id="357466"/>
    <lineage>
        <taxon>Eukaryota</taxon>
        <taxon>Viridiplantae</taxon>
        <taxon>Streptophyta</taxon>
        <taxon>Embryophyta</taxon>
        <taxon>Tracheophyta</taxon>
        <taxon>Spermatophyta</taxon>
        <taxon>Magnoliopsida</taxon>
        <taxon>Ranunculales</taxon>
        <taxon>Papaveraceae</taxon>
        <taxon>Papaveroideae</taxon>
        <taxon>Papaver</taxon>
    </lineage>
</organism>
<dbReference type="AlphaFoldDB" id="A0AAD4XIL1"/>
<dbReference type="NCBIfam" id="TIGR01640">
    <property type="entry name" value="F_box_assoc_1"/>
    <property type="match status" value="1"/>
</dbReference>
<evidence type="ECO:0000313" key="2">
    <source>
        <dbReference type="EMBL" id="KAI3920805.1"/>
    </source>
</evidence>
<dbReference type="PANTHER" id="PTHR35546:SF130">
    <property type="entry name" value="EXPRESSED PROTEIN"/>
    <property type="match status" value="1"/>
</dbReference>
<dbReference type="Proteomes" id="UP001202328">
    <property type="component" value="Unassembled WGS sequence"/>
</dbReference>
<dbReference type="SMART" id="SM00256">
    <property type="entry name" value="FBOX"/>
    <property type="match status" value="1"/>
</dbReference>
<proteinExistence type="predicted"/>
<protein>
    <recommendedName>
        <fullName evidence="1">F-box domain-containing protein</fullName>
    </recommendedName>
</protein>
<dbReference type="PANTHER" id="PTHR35546">
    <property type="entry name" value="F-BOX PROTEIN INTERACTION DOMAIN PROTEIN-RELATED"/>
    <property type="match status" value="1"/>
</dbReference>
<dbReference type="Pfam" id="PF00646">
    <property type="entry name" value="F-box"/>
    <property type="match status" value="1"/>
</dbReference>
<feature type="domain" description="F-box" evidence="1">
    <location>
        <begin position="48"/>
        <end position="88"/>
    </location>
</feature>
<reference evidence="2" key="1">
    <citation type="submission" date="2022-04" db="EMBL/GenBank/DDBJ databases">
        <title>A functionally conserved STORR gene fusion in Papaver species that diverged 16.8 million years ago.</title>
        <authorList>
            <person name="Catania T."/>
        </authorList>
    </citation>
    <scope>NUCLEOTIDE SEQUENCE</scope>
    <source>
        <strain evidence="2">S-188037</strain>
    </source>
</reference>
<dbReference type="EMBL" id="JAJJMB010008785">
    <property type="protein sequence ID" value="KAI3920805.1"/>
    <property type="molecule type" value="Genomic_DNA"/>
</dbReference>
<comment type="caution">
    <text evidence="2">The sequence shown here is derived from an EMBL/GenBank/DDBJ whole genome shotgun (WGS) entry which is preliminary data.</text>
</comment>
<evidence type="ECO:0000313" key="3">
    <source>
        <dbReference type="Proteomes" id="UP001202328"/>
    </source>
</evidence>
<dbReference type="InterPro" id="IPR055290">
    <property type="entry name" value="At3g26010-like"/>
</dbReference>
<dbReference type="InterPro" id="IPR017451">
    <property type="entry name" value="F-box-assoc_interact_dom"/>
</dbReference>
<accession>A0AAD4XIL1</accession>
<dbReference type="InterPro" id="IPR036047">
    <property type="entry name" value="F-box-like_dom_sf"/>
</dbReference>
<dbReference type="InterPro" id="IPR001810">
    <property type="entry name" value="F-box_dom"/>
</dbReference>